<evidence type="ECO:0000256" key="2">
    <source>
        <dbReference type="ARBA" id="ARBA00022679"/>
    </source>
</evidence>
<protein>
    <recommendedName>
        <fullName evidence="4">Ketosynthase family 3 (KS3) domain-containing protein</fullName>
    </recommendedName>
</protein>
<dbReference type="PANTHER" id="PTHR11712">
    <property type="entry name" value="POLYKETIDE SYNTHASE-RELATED"/>
    <property type="match status" value="1"/>
</dbReference>
<dbReference type="InterPro" id="IPR000794">
    <property type="entry name" value="Beta-ketoacyl_synthase"/>
</dbReference>
<dbReference type="Gene3D" id="3.40.47.10">
    <property type="match status" value="1"/>
</dbReference>
<organism evidence="5 6">
    <name type="scientific">Candidatus Danuiimicrobium aquiferis</name>
    <dbReference type="NCBI Taxonomy" id="1801832"/>
    <lineage>
        <taxon>Bacteria</taxon>
        <taxon>Pseudomonadati</taxon>
        <taxon>Candidatus Omnitrophota</taxon>
        <taxon>Candidatus Danuiimicrobium</taxon>
    </lineage>
</organism>
<dbReference type="AlphaFoldDB" id="A0A1G1L2M9"/>
<dbReference type="Pfam" id="PF00109">
    <property type="entry name" value="ketoacyl-synt"/>
    <property type="match status" value="1"/>
</dbReference>
<dbReference type="PROSITE" id="PS00606">
    <property type="entry name" value="KS3_1"/>
    <property type="match status" value="1"/>
</dbReference>
<evidence type="ECO:0000313" key="6">
    <source>
        <dbReference type="Proteomes" id="UP000178187"/>
    </source>
</evidence>
<comment type="caution">
    <text evidence="5">The sequence shown here is derived from an EMBL/GenBank/DDBJ whole genome shotgun (WGS) entry which is preliminary data.</text>
</comment>
<evidence type="ECO:0000313" key="5">
    <source>
        <dbReference type="EMBL" id="OGW99397.1"/>
    </source>
</evidence>
<dbReference type="GO" id="GO:0005829">
    <property type="term" value="C:cytosol"/>
    <property type="evidence" value="ECO:0007669"/>
    <property type="project" value="TreeGrafter"/>
</dbReference>
<evidence type="ECO:0000259" key="4">
    <source>
        <dbReference type="PROSITE" id="PS52004"/>
    </source>
</evidence>
<dbReference type="SMART" id="SM00825">
    <property type="entry name" value="PKS_KS"/>
    <property type="match status" value="1"/>
</dbReference>
<comment type="similarity">
    <text evidence="1 3">Belongs to the thiolase-like superfamily. Beta-ketoacyl-ACP synthases family.</text>
</comment>
<gene>
    <name evidence="5" type="ORF">A3G33_06750</name>
</gene>
<dbReference type="SUPFAM" id="SSF53901">
    <property type="entry name" value="Thiolase-like"/>
    <property type="match status" value="2"/>
</dbReference>
<proteinExistence type="inferred from homology"/>
<name>A0A1G1L2M9_9BACT</name>
<dbReference type="GO" id="GO:0006633">
    <property type="term" value="P:fatty acid biosynthetic process"/>
    <property type="evidence" value="ECO:0007669"/>
    <property type="project" value="InterPro"/>
</dbReference>
<keyword evidence="2 3" id="KW-0808">Transferase</keyword>
<reference evidence="5 6" key="1">
    <citation type="journal article" date="2016" name="Nat. Commun.">
        <title>Thousands of microbial genomes shed light on interconnected biogeochemical processes in an aquifer system.</title>
        <authorList>
            <person name="Anantharaman K."/>
            <person name="Brown C.T."/>
            <person name="Hug L.A."/>
            <person name="Sharon I."/>
            <person name="Castelle C.J."/>
            <person name="Probst A.J."/>
            <person name="Thomas B.C."/>
            <person name="Singh A."/>
            <person name="Wilkins M.J."/>
            <person name="Karaoz U."/>
            <person name="Brodie E.L."/>
            <person name="Williams K.H."/>
            <person name="Hubbard S.S."/>
            <person name="Banfield J.F."/>
        </authorList>
    </citation>
    <scope>NUCLEOTIDE SEQUENCE [LARGE SCALE GENOMIC DNA]</scope>
</reference>
<dbReference type="InterPro" id="IPR016039">
    <property type="entry name" value="Thiolase-like"/>
</dbReference>
<dbReference type="InterPro" id="IPR014030">
    <property type="entry name" value="Ketoacyl_synth_N"/>
</dbReference>
<dbReference type="InterPro" id="IPR014031">
    <property type="entry name" value="Ketoacyl_synth_C"/>
</dbReference>
<dbReference type="NCBIfam" id="NF005589">
    <property type="entry name" value="PRK07314.1"/>
    <property type="match status" value="1"/>
</dbReference>
<dbReference type="EMBL" id="MHFR01000008">
    <property type="protein sequence ID" value="OGW99397.1"/>
    <property type="molecule type" value="Genomic_DNA"/>
</dbReference>
<sequence>MPHHKRRDDKTGLKRAVITGIGVVAPSGIGKDEYWKGLREGKNCVDQITLFDCSLYPSKVAAEIRDFDPSLFVEDFHEIKRMGRSAHLAVAASKLAVKDSGLDLFNCDSVDVIIGSATSGLDYAEPEIRALERGGVRRVRPFAGIAGFGGAISSEAARAIGAKGMCITFSNGCTSATDSFGYALKQIRYGLSEIVVAGGADACVTSAIVAAFCQMGAISTRNDKKASRPFNKDRDGFVIAEGGWVFVIEELEYALKRSARIYGELVGYGATCDAWHMSKPHPSGDYTSLAIELALEDANIKPEEVDIFEAYGNATPVNDSYETAIVKRVFGEHAYKLVMPSSKSMLGHPIGAAGGQQLAAVLLALHEGFIHPTINYEVPDPECDLDCVPNIGRKGDFKVAVCNSLAFGGKNVAIVVRKFIK</sequence>
<dbReference type="InterPro" id="IPR020841">
    <property type="entry name" value="PKS_Beta-ketoAc_synthase_dom"/>
</dbReference>
<evidence type="ECO:0000256" key="1">
    <source>
        <dbReference type="ARBA" id="ARBA00008467"/>
    </source>
</evidence>
<dbReference type="CDD" id="cd00834">
    <property type="entry name" value="KAS_I_II"/>
    <property type="match status" value="1"/>
</dbReference>
<dbReference type="GO" id="GO:0004315">
    <property type="term" value="F:3-oxoacyl-[acyl-carrier-protein] synthase activity"/>
    <property type="evidence" value="ECO:0007669"/>
    <property type="project" value="InterPro"/>
</dbReference>
<accession>A0A1G1L2M9</accession>
<feature type="domain" description="Ketosynthase family 3 (KS3)" evidence="4">
    <location>
        <begin position="13"/>
        <end position="418"/>
    </location>
</feature>
<dbReference type="Pfam" id="PF02801">
    <property type="entry name" value="Ketoacyl-synt_C"/>
    <property type="match status" value="1"/>
</dbReference>
<dbReference type="Proteomes" id="UP000178187">
    <property type="component" value="Unassembled WGS sequence"/>
</dbReference>
<dbReference type="InterPro" id="IPR018201">
    <property type="entry name" value="Ketoacyl_synth_AS"/>
</dbReference>
<dbReference type="PANTHER" id="PTHR11712:SF336">
    <property type="entry name" value="3-OXOACYL-[ACYL-CARRIER-PROTEIN] SYNTHASE, MITOCHONDRIAL"/>
    <property type="match status" value="1"/>
</dbReference>
<dbReference type="PROSITE" id="PS52004">
    <property type="entry name" value="KS3_2"/>
    <property type="match status" value="1"/>
</dbReference>
<evidence type="ECO:0000256" key="3">
    <source>
        <dbReference type="RuleBase" id="RU003694"/>
    </source>
</evidence>